<keyword evidence="9" id="KW-1185">Reference proteome</keyword>
<evidence type="ECO:0000256" key="3">
    <source>
        <dbReference type="ARBA" id="ARBA00022692"/>
    </source>
</evidence>
<evidence type="ECO:0000256" key="4">
    <source>
        <dbReference type="ARBA" id="ARBA00022989"/>
    </source>
</evidence>
<organism evidence="8 9">
    <name type="scientific">Corticicoccus populi</name>
    <dbReference type="NCBI Taxonomy" id="1812821"/>
    <lineage>
        <taxon>Bacteria</taxon>
        <taxon>Bacillati</taxon>
        <taxon>Bacillota</taxon>
        <taxon>Bacilli</taxon>
        <taxon>Bacillales</taxon>
        <taxon>Staphylococcaceae</taxon>
        <taxon>Corticicoccus</taxon>
    </lineage>
</organism>
<feature type="transmembrane region" description="Helical" evidence="6">
    <location>
        <begin position="98"/>
        <end position="120"/>
    </location>
</feature>
<evidence type="ECO:0000256" key="1">
    <source>
        <dbReference type="ARBA" id="ARBA00004651"/>
    </source>
</evidence>
<protein>
    <submittedName>
        <fullName evidence="8">RDD family protein</fullName>
    </submittedName>
</protein>
<evidence type="ECO:0000256" key="6">
    <source>
        <dbReference type="SAM" id="Phobius"/>
    </source>
</evidence>
<keyword evidence="3 6" id="KW-0812">Transmembrane</keyword>
<evidence type="ECO:0000313" key="8">
    <source>
        <dbReference type="EMBL" id="MFD2830371.1"/>
    </source>
</evidence>
<dbReference type="PANTHER" id="PTHR36115:SF6">
    <property type="entry name" value="PROLINE-RICH ANTIGEN HOMOLOG"/>
    <property type="match status" value="1"/>
</dbReference>
<dbReference type="EMBL" id="JBHUOQ010000001">
    <property type="protein sequence ID" value="MFD2830371.1"/>
    <property type="molecule type" value="Genomic_DNA"/>
</dbReference>
<dbReference type="PANTHER" id="PTHR36115">
    <property type="entry name" value="PROLINE-RICH ANTIGEN HOMOLOG-RELATED"/>
    <property type="match status" value="1"/>
</dbReference>
<keyword evidence="4 6" id="KW-1133">Transmembrane helix</keyword>
<reference evidence="9" key="1">
    <citation type="journal article" date="2019" name="Int. J. Syst. Evol. Microbiol.">
        <title>The Global Catalogue of Microorganisms (GCM) 10K type strain sequencing project: providing services to taxonomists for standard genome sequencing and annotation.</title>
        <authorList>
            <consortium name="The Broad Institute Genomics Platform"/>
            <consortium name="The Broad Institute Genome Sequencing Center for Infectious Disease"/>
            <person name="Wu L."/>
            <person name="Ma J."/>
        </authorList>
    </citation>
    <scope>NUCLEOTIDE SEQUENCE [LARGE SCALE GENOMIC DNA]</scope>
    <source>
        <strain evidence="9">KCTC 33575</strain>
    </source>
</reference>
<comment type="caution">
    <text evidence="8">The sequence shown here is derived from an EMBL/GenBank/DDBJ whole genome shotgun (WGS) entry which is preliminary data.</text>
</comment>
<evidence type="ECO:0000313" key="9">
    <source>
        <dbReference type="Proteomes" id="UP001597519"/>
    </source>
</evidence>
<gene>
    <name evidence="8" type="ORF">ACFSX4_07785</name>
</gene>
<dbReference type="InterPro" id="IPR051791">
    <property type="entry name" value="Pra-immunoreactive"/>
</dbReference>
<keyword evidence="2" id="KW-1003">Cell membrane</keyword>
<accession>A0ABW5WUA2</accession>
<proteinExistence type="predicted"/>
<feature type="domain" description="RDD" evidence="7">
    <location>
        <begin position="6"/>
        <end position="134"/>
    </location>
</feature>
<evidence type="ECO:0000256" key="2">
    <source>
        <dbReference type="ARBA" id="ARBA00022475"/>
    </source>
</evidence>
<sequence length="141" mass="16129">MLEFRGLLPRLAARILDIIIIGVPSGFIVGFSFGFTYVTERSDNFIFNIVMLCLTIIYMVAVPLRWKGYTIGKRVCSIHILTMNQSPLNYKVMLKRELFMLIVYPLSFGILAVISMIMMVTREDKRALHDLYAKTAVVSDK</sequence>
<dbReference type="Pfam" id="PF06271">
    <property type="entry name" value="RDD"/>
    <property type="match status" value="1"/>
</dbReference>
<dbReference type="RefSeq" id="WP_377773238.1">
    <property type="nucleotide sequence ID" value="NZ_JBHUOQ010000001.1"/>
</dbReference>
<name>A0ABW5WUA2_9STAP</name>
<dbReference type="Proteomes" id="UP001597519">
    <property type="component" value="Unassembled WGS sequence"/>
</dbReference>
<comment type="subcellular location">
    <subcellularLocation>
        <location evidence="1">Cell membrane</location>
        <topology evidence="1">Multi-pass membrane protein</topology>
    </subcellularLocation>
</comment>
<feature type="transmembrane region" description="Helical" evidence="6">
    <location>
        <begin position="12"/>
        <end position="33"/>
    </location>
</feature>
<dbReference type="InterPro" id="IPR010432">
    <property type="entry name" value="RDD"/>
</dbReference>
<evidence type="ECO:0000256" key="5">
    <source>
        <dbReference type="ARBA" id="ARBA00023136"/>
    </source>
</evidence>
<evidence type="ECO:0000259" key="7">
    <source>
        <dbReference type="Pfam" id="PF06271"/>
    </source>
</evidence>
<keyword evidence="5 6" id="KW-0472">Membrane</keyword>
<feature type="transmembrane region" description="Helical" evidence="6">
    <location>
        <begin position="45"/>
        <end position="64"/>
    </location>
</feature>